<comment type="similarity">
    <text evidence="1">Belongs to the WXG100 family.</text>
</comment>
<dbReference type="Proteomes" id="UP001595993">
    <property type="component" value="Unassembled WGS sequence"/>
</dbReference>
<name>A0ABV9GI87_9ACTN</name>
<dbReference type="SUPFAM" id="SSF140453">
    <property type="entry name" value="EsxAB dimer-like"/>
    <property type="match status" value="1"/>
</dbReference>
<evidence type="ECO:0000313" key="2">
    <source>
        <dbReference type="EMBL" id="MFC4612294.1"/>
    </source>
</evidence>
<comment type="caution">
    <text evidence="2">The sequence shown here is derived from an EMBL/GenBank/DDBJ whole genome shotgun (WGS) entry which is preliminary data.</text>
</comment>
<dbReference type="Pfam" id="PF06013">
    <property type="entry name" value="WXG100"/>
    <property type="match status" value="1"/>
</dbReference>
<dbReference type="RefSeq" id="WP_381202305.1">
    <property type="nucleotide sequence ID" value="NZ_JBHSFE010000033.1"/>
</dbReference>
<dbReference type="InterPro" id="IPR036689">
    <property type="entry name" value="ESAT-6-like_sf"/>
</dbReference>
<organism evidence="2 3">
    <name type="scientific">Streptomyces maoxianensis</name>
    <dbReference type="NCBI Taxonomy" id="1459942"/>
    <lineage>
        <taxon>Bacteria</taxon>
        <taxon>Bacillati</taxon>
        <taxon>Actinomycetota</taxon>
        <taxon>Actinomycetes</taxon>
        <taxon>Kitasatosporales</taxon>
        <taxon>Streptomycetaceae</taxon>
        <taxon>Streptomyces</taxon>
    </lineage>
</organism>
<dbReference type="Gene3D" id="1.10.287.1060">
    <property type="entry name" value="ESAT-6-like"/>
    <property type="match status" value="1"/>
</dbReference>
<evidence type="ECO:0000256" key="1">
    <source>
        <dbReference type="RuleBase" id="RU362001"/>
    </source>
</evidence>
<keyword evidence="3" id="KW-1185">Reference proteome</keyword>
<sequence length="103" mass="10973">MAQQNDGTMVVTYASLEEAAALIEKQAARLDSSLEAIQTKIKGISATFEGEAKTAADSAHKKWDDETRKIHGALKGIAKAVRDAGPLYSSGDKRAAAQFHNVT</sequence>
<dbReference type="NCBIfam" id="TIGR03930">
    <property type="entry name" value="WXG100_ESAT6"/>
    <property type="match status" value="1"/>
</dbReference>
<dbReference type="EMBL" id="JBHSFE010000033">
    <property type="protein sequence ID" value="MFC4612294.1"/>
    <property type="molecule type" value="Genomic_DNA"/>
</dbReference>
<gene>
    <name evidence="2" type="ORF">ACFO9E_31765</name>
</gene>
<dbReference type="InterPro" id="IPR010310">
    <property type="entry name" value="T7SS_ESAT-6-like"/>
</dbReference>
<proteinExistence type="inferred from homology"/>
<reference evidence="3" key="1">
    <citation type="journal article" date="2019" name="Int. J. Syst. Evol. Microbiol.">
        <title>The Global Catalogue of Microorganisms (GCM) 10K type strain sequencing project: providing services to taxonomists for standard genome sequencing and annotation.</title>
        <authorList>
            <consortium name="The Broad Institute Genomics Platform"/>
            <consortium name="The Broad Institute Genome Sequencing Center for Infectious Disease"/>
            <person name="Wu L."/>
            <person name="Ma J."/>
        </authorList>
    </citation>
    <scope>NUCLEOTIDE SEQUENCE [LARGE SCALE GENOMIC DNA]</scope>
    <source>
        <strain evidence="3">CGMCC 4.7139</strain>
    </source>
</reference>
<accession>A0ABV9GI87</accession>
<evidence type="ECO:0000313" key="3">
    <source>
        <dbReference type="Proteomes" id="UP001595993"/>
    </source>
</evidence>
<protein>
    <recommendedName>
        <fullName evidence="1">ESAT-6-like protein</fullName>
    </recommendedName>
</protein>